<accession>G7GQQ0</accession>
<proteinExistence type="predicted"/>
<reference evidence="2 3" key="1">
    <citation type="submission" date="2011-11" db="EMBL/GenBank/DDBJ databases">
        <title>Whole genome shotgun sequence of Gordonia amarae NBRC 15530.</title>
        <authorList>
            <person name="Takarada H."/>
            <person name="Hosoyama A."/>
            <person name="Tsuchikane K."/>
            <person name="Katsumata H."/>
            <person name="Yamazaki S."/>
            <person name="Fujita N."/>
        </authorList>
    </citation>
    <scope>NUCLEOTIDE SEQUENCE [LARGE SCALE GENOMIC DNA]</scope>
    <source>
        <strain evidence="2 3">NBRC 15530</strain>
    </source>
</reference>
<feature type="chain" id="PRO_5003494849" evidence="1">
    <location>
        <begin position="24"/>
        <end position="146"/>
    </location>
</feature>
<evidence type="ECO:0000256" key="1">
    <source>
        <dbReference type="SAM" id="SignalP"/>
    </source>
</evidence>
<comment type="caution">
    <text evidence="2">The sequence shown here is derived from an EMBL/GenBank/DDBJ whole genome shotgun (WGS) entry which is preliminary data.</text>
</comment>
<gene>
    <name evidence="2" type="ORF">GOAMR_46_00210</name>
</gene>
<dbReference type="Proteomes" id="UP000006023">
    <property type="component" value="Unassembled WGS sequence"/>
</dbReference>
<name>G7GQQ0_9ACTN</name>
<dbReference type="EMBL" id="BAED01000046">
    <property type="protein sequence ID" value="GAB05925.1"/>
    <property type="molecule type" value="Genomic_DNA"/>
</dbReference>
<keyword evidence="1" id="KW-0732">Signal</keyword>
<keyword evidence="3" id="KW-1185">Reference proteome</keyword>
<organism evidence="2 3">
    <name type="scientific">Gordonia amarae NBRC 15530</name>
    <dbReference type="NCBI Taxonomy" id="1075090"/>
    <lineage>
        <taxon>Bacteria</taxon>
        <taxon>Bacillati</taxon>
        <taxon>Actinomycetota</taxon>
        <taxon>Actinomycetes</taxon>
        <taxon>Mycobacteriales</taxon>
        <taxon>Gordoniaceae</taxon>
        <taxon>Gordonia</taxon>
    </lineage>
</organism>
<evidence type="ECO:0000313" key="2">
    <source>
        <dbReference type="EMBL" id="GAB05925.1"/>
    </source>
</evidence>
<evidence type="ECO:0000313" key="3">
    <source>
        <dbReference type="Proteomes" id="UP000006023"/>
    </source>
</evidence>
<dbReference type="AlphaFoldDB" id="G7GQQ0"/>
<feature type="signal peptide" evidence="1">
    <location>
        <begin position="1"/>
        <end position="23"/>
    </location>
</feature>
<sequence>MFKKMVLAVLGLMMALGVMSVSAATAVADHGGPHNGPGGGMSQENILVITVVKYGDRWNGPQVTVRTKWGNYVASAYQVGRQDYGKRTEYKYVARNLPWYKDLKVEVSGRGHYSGNRWVRFEYDHHDDRVIERVYLTQQWGGGGWN</sequence>
<protein>
    <submittedName>
        <fullName evidence="2">Uncharacterized protein</fullName>
    </submittedName>
</protein>